<name>A0A0K8PGZ0_STRAJ</name>
<keyword evidence="3" id="KW-1185">Reference proteome</keyword>
<gene>
    <name evidence="2" type="ORF">SAZU_1411</name>
</gene>
<dbReference type="PATRIC" id="fig|146537.3.peg.1490"/>
<dbReference type="Proteomes" id="UP000053859">
    <property type="component" value="Unassembled WGS sequence"/>
</dbReference>
<sequence>MEPTTTLAVANRYVDAVSAKDFAAVAGMFADDIVWNQPGAHRFSGSHRGVAAVGEFLGAQMAVTEGTFDLALTGAPMINGDLVAIPVHFSAKRDGREMSMDGVDVLRVAGDKIAEVWLFSADQEAEDAFFGA</sequence>
<dbReference type="Gene3D" id="3.10.450.50">
    <property type="match status" value="1"/>
</dbReference>
<dbReference type="EMBL" id="DF968219">
    <property type="protein sequence ID" value="GAP46674.1"/>
    <property type="molecule type" value="Genomic_DNA"/>
</dbReference>
<dbReference type="AlphaFoldDB" id="A0A0K8PGZ0"/>
<dbReference type="OrthoDB" id="120422at2"/>
<dbReference type="Pfam" id="PF12680">
    <property type="entry name" value="SnoaL_2"/>
    <property type="match status" value="1"/>
</dbReference>
<feature type="domain" description="SnoaL-like" evidence="1">
    <location>
        <begin position="11"/>
        <end position="116"/>
    </location>
</feature>
<accession>A0A0K8PGZ0</accession>
<evidence type="ECO:0000259" key="1">
    <source>
        <dbReference type="Pfam" id="PF12680"/>
    </source>
</evidence>
<reference evidence="2" key="1">
    <citation type="journal article" date="2015" name="Genome Announc.">
        <title>Draft Genome Sequence of Thiostrepton-Producing Streptomyces azureus ATCC 14921.</title>
        <authorList>
            <person name="Sakihara K."/>
            <person name="Maeda J."/>
            <person name="Tashiro K."/>
            <person name="Fujino Y."/>
            <person name="Kuhara S."/>
            <person name="Ohshima T."/>
            <person name="Ogata S."/>
            <person name="Doi K."/>
        </authorList>
    </citation>
    <scope>NUCLEOTIDE SEQUENCE [LARGE SCALE GENOMIC DNA]</scope>
    <source>
        <strain evidence="2">ATCC14921</strain>
    </source>
</reference>
<evidence type="ECO:0000313" key="2">
    <source>
        <dbReference type="EMBL" id="GAP46674.1"/>
    </source>
</evidence>
<dbReference type="InterPro" id="IPR032710">
    <property type="entry name" value="NTF2-like_dom_sf"/>
</dbReference>
<dbReference type="SUPFAM" id="SSF54427">
    <property type="entry name" value="NTF2-like"/>
    <property type="match status" value="1"/>
</dbReference>
<organism evidence="2 3">
    <name type="scientific">Streptomyces azureus</name>
    <dbReference type="NCBI Taxonomy" id="146537"/>
    <lineage>
        <taxon>Bacteria</taxon>
        <taxon>Bacillati</taxon>
        <taxon>Actinomycetota</taxon>
        <taxon>Actinomycetes</taxon>
        <taxon>Kitasatosporales</taxon>
        <taxon>Streptomycetaceae</taxon>
        <taxon>Streptomyces</taxon>
    </lineage>
</organism>
<proteinExistence type="predicted"/>
<dbReference type="RefSeq" id="WP_059415836.1">
    <property type="nucleotide sequence ID" value="NZ_DF968219.1"/>
</dbReference>
<evidence type="ECO:0000313" key="3">
    <source>
        <dbReference type="Proteomes" id="UP000053859"/>
    </source>
</evidence>
<protein>
    <recommendedName>
        <fullName evidence="1">SnoaL-like domain-containing protein</fullName>
    </recommendedName>
</protein>
<dbReference type="InterPro" id="IPR037401">
    <property type="entry name" value="SnoaL-like"/>
</dbReference>